<keyword evidence="2" id="KW-0732">Signal</keyword>
<dbReference type="EMBL" id="JACGCM010001775">
    <property type="protein sequence ID" value="KAF6149922.1"/>
    <property type="molecule type" value="Genomic_DNA"/>
</dbReference>
<dbReference type="GO" id="GO:0016790">
    <property type="term" value="F:thiolester hydrolase activity"/>
    <property type="evidence" value="ECO:0007669"/>
    <property type="project" value="TreeGrafter"/>
</dbReference>
<accession>A0A7J7M513</accession>
<protein>
    <submittedName>
        <fullName evidence="3">Uncharacterized protein</fullName>
    </submittedName>
</protein>
<evidence type="ECO:0000256" key="1">
    <source>
        <dbReference type="ARBA" id="ARBA00022801"/>
    </source>
</evidence>
<keyword evidence="1" id="KW-0378">Hydrolase</keyword>
<evidence type="ECO:0000256" key="2">
    <source>
        <dbReference type="SAM" id="SignalP"/>
    </source>
</evidence>
<dbReference type="Proteomes" id="UP000541444">
    <property type="component" value="Unassembled WGS sequence"/>
</dbReference>
<dbReference type="Gene3D" id="3.40.50.1820">
    <property type="entry name" value="alpha/beta hydrolase"/>
    <property type="match status" value="1"/>
</dbReference>
<name>A0A7J7M513_9MAGN</name>
<dbReference type="PANTHER" id="PTHR11247">
    <property type="entry name" value="PALMITOYL-PROTEIN THIOESTERASE/DOLICHYLDIPHOSPHATASE 1"/>
    <property type="match status" value="1"/>
</dbReference>
<dbReference type="InterPro" id="IPR029058">
    <property type="entry name" value="AB_hydrolase_fold"/>
</dbReference>
<gene>
    <name evidence="3" type="ORF">GIB67_008643</name>
</gene>
<comment type="caution">
    <text evidence="3">The sequence shown here is derived from an EMBL/GenBank/DDBJ whole genome shotgun (WGS) entry which is preliminary data.</text>
</comment>
<evidence type="ECO:0000313" key="3">
    <source>
        <dbReference type="EMBL" id="KAF6149922.1"/>
    </source>
</evidence>
<feature type="chain" id="PRO_5029844415" evidence="2">
    <location>
        <begin position="25"/>
        <end position="147"/>
    </location>
</feature>
<proteinExistence type="predicted"/>
<dbReference type="SUPFAM" id="SSF53474">
    <property type="entry name" value="alpha/beta-Hydrolases"/>
    <property type="match status" value="1"/>
</dbReference>
<sequence>MAALQLQMMIISCLIFISIPTSAALPFIVLHGIGDQCSNRGMSHFTKLLSNWSCSKGYCIEVGDGTWDSWFFPIQEQAEIVCDKPTSIASSLLNLQVKEIKELGDGYNIVGLSQGNLIGRAVVEFCECGPRAPLNTCLACLYGACYP</sequence>
<reference evidence="3 4" key="1">
    <citation type="journal article" date="2020" name="IScience">
        <title>Genome Sequencing of the Endangered Kingdonia uniflora (Circaeasteraceae, Ranunculales) Reveals Potential Mechanisms of Evolutionary Specialization.</title>
        <authorList>
            <person name="Sun Y."/>
            <person name="Deng T."/>
            <person name="Zhang A."/>
            <person name="Moore M.J."/>
            <person name="Landis J.B."/>
            <person name="Lin N."/>
            <person name="Zhang H."/>
            <person name="Zhang X."/>
            <person name="Huang J."/>
            <person name="Zhang X."/>
            <person name="Sun H."/>
            <person name="Wang H."/>
        </authorList>
    </citation>
    <scope>NUCLEOTIDE SEQUENCE [LARGE SCALE GENOMIC DNA]</scope>
    <source>
        <strain evidence="3">TB1705</strain>
        <tissue evidence="3">Leaf</tissue>
    </source>
</reference>
<dbReference type="PANTHER" id="PTHR11247:SF8">
    <property type="entry name" value="PALMITOYL-PROTEIN THIOESTERASE 1"/>
    <property type="match status" value="1"/>
</dbReference>
<evidence type="ECO:0000313" key="4">
    <source>
        <dbReference type="Proteomes" id="UP000541444"/>
    </source>
</evidence>
<keyword evidence="4" id="KW-1185">Reference proteome</keyword>
<dbReference type="OrthoDB" id="10263094at2759"/>
<dbReference type="AlphaFoldDB" id="A0A7J7M513"/>
<organism evidence="3 4">
    <name type="scientific">Kingdonia uniflora</name>
    <dbReference type="NCBI Taxonomy" id="39325"/>
    <lineage>
        <taxon>Eukaryota</taxon>
        <taxon>Viridiplantae</taxon>
        <taxon>Streptophyta</taxon>
        <taxon>Embryophyta</taxon>
        <taxon>Tracheophyta</taxon>
        <taxon>Spermatophyta</taxon>
        <taxon>Magnoliopsida</taxon>
        <taxon>Ranunculales</taxon>
        <taxon>Circaeasteraceae</taxon>
        <taxon>Kingdonia</taxon>
    </lineage>
</organism>
<feature type="signal peptide" evidence="2">
    <location>
        <begin position="1"/>
        <end position="24"/>
    </location>
</feature>
<dbReference type="Pfam" id="PF02089">
    <property type="entry name" value="Palm_thioest"/>
    <property type="match status" value="1"/>
</dbReference>